<comment type="caution">
    <text evidence="1">The sequence shown here is derived from an EMBL/GenBank/DDBJ whole genome shotgun (WGS) entry which is preliminary data.</text>
</comment>
<dbReference type="OrthoDB" id="5969298at2759"/>
<dbReference type="AlphaFoldDB" id="A0A7D9EU28"/>
<accession>A0A7D9EU28</accession>
<protein>
    <submittedName>
        <fullName evidence="1">Uncharacterized protein</fullName>
    </submittedName>
</protein>
<evidence type="ECO:0000313" key="2">
    <source>
        <dbReference type="Proteomes" id="UP001152795"/>
    </source>
</evidence>
<proteinExistence type="predicted"/>
<evidence type="ECO:0000313" key="1">
    <source>
        <dbReference type="EMBL" id="CAB4017708.1"/>
    </source>
</evidence>
<dbReference type="EMBL" id="CACRXK020009677">
    <property type="protein sequence ID" value="CAB4017708.1"/>
    <property type="molecule type" value="Genomic_DNA"/>
</dbReference>
<keyword evidence="2" id="KW-1185">Reference proteome</keyword>
<dbReference type="Pfam" id="PF05380">
    <property type="entry name" value="Peptidase_A17"/>
    <property type="match status" value="1"/>
</dbReference>
<reference evidence="1" key="1">
    <citation type="submission" date="2020-04" db="EMBL/GenBank/DDBJ databases">
        <authorList>
            <person name="Alioto T."/>
            <person name="Alioto T."/>
            <person name="Gomez Garrido J."/>
        </authorList>
    </citation>
    <scope>NUCLEOTIDE SEQUENCE</scope>
    <source>
        <strain evidence="1">A484AB</strain>
    </source>
</reference>
<name>A0A7D9EU28_PARCT</name>
<gene>
    <name evidence="1" type="ORF">PACLA_8A046093</name>
</gene>
<sequence length="269" mass="31420">MYGGEDLSSLVKLKDESSRILESGKFPVHKWESNVESLESNDMPNPTKFLGHMWDKREETLEITVPDYPEGDTVTKRSTPSHLGSIYDPLGIISPTLAEGKRIYRNVCDEKKCWNAEVSPQSKYQWLKWTKQLRNVKSVIIWMDSLVALFWINNPGKAWKEFVANRVKQMAEITDEVNIVWKYCPTKMNLADLGSRGASIDKLDSQEWFAGTNWLLSEDLNKKWPEQPELKKNRETHGEYKTTEPIFYCNEQETDEWDDLLDRSSYWRT</sequence>
<dbReference type="InterPro" id="IPR008042">
    <property type="entry name" value="Retrotrans_Pao"/>
</dbReference>
<dbReference type="PANTHER" id="PTHR47331">
    <property type="entry name" value="PHD-TYPE DOMAIN-CONTAINING PROTEIN"/>
    <property type="match status" value="1"/>
</dbReference>
<dbReference type="Proteomes" id="UP001152795">
    <property type="component" value="Unassembled WGS sequence"/>
</dbReference>
<organism evidence="1 2">
    <name type="scientific">Paramuricea clavata</name>
    <name type="common">Red gorgonian</name>
    <name type="synonym">Violescent sea-whip</name>
    <dbReference type="NCBI Taxonomy" id="317549"/>
    <lineage>
        <taxon>Eukaryota</taxon>
        <taxon>Metazoa</taxon>
        <taxon>Cnidaria</taxon>
        <taxon>Anthozoa</taxon>
        <taxon>Octocorallia</taxon>
        <taxon>Malacalcyonacea</taxon>
        <taxon>Plexauridae</taxon>
        <taxon>Paramuricea</taxon>
    </lineage>
</organism>